<proteinExistence type="inferred from homology"/>
<feature type="compositionally biased region" description="Acidic residues" evidence="10">
    <location>
        <begin position="274"/>
        <end position="284"/>
    </location>
</feature>
<name>A0ABP9ZIP8_9LACO</name>
<evidence type="ECO:0000256" key="10">
    <source>
        <dbReference type="SAM" id="MobiDB-lite"/>
    </source>
</evidence>
<dbReference type="Proteomes" id="UP001438112">
    <property type="component" value="Unassembled WGS sequence"/>
</dbReference>
<evidence type="ECO:0000256" key="8">
    <source>
        <dbReference type="ARBA" id="ARBA00023186"/>
    </source>
</evidence>
<dbReference type="PANTHER" id="PTHR12428:SF65">
    <property type="entry name" value="CYTOCHROME C OXIDASE ASSEMBLY PROTEIN COX18, MITOCHONDRIAL"/>
    <property type="match status" value="1"/>
</dbReference>
<dbReference type="Pfam" id="PF02096">
    <property type="entry name" value="60KD_IMP"/>
    <property type="match status" value="1"/>
</dbReference>
<evidence type="ECO:0000313" key="13">
    <source>
        <dbReference type="EMBL" id="GAA6114684.1"/>
    </source>
</evidence>
<dbReference type="EMBL" id="BAABVV010000037">
    <property type="protein sequence ID" value="GAA6114684.1"/>
    <property type="molecule type" value="Genomic_DNA"/>
</dbReference>
<feature type="compositionally biased region" description="Basic and acidic residues" evidence="10">
    <location>
        <begin position="285"/>
        <end position="301"/>
    </location>
</feature>
<keyword evidence="2" id="KW-0813">Transport</keyword>
<feature type="domain" description="Membrane insertase YidC/Oxa/ALB C-terminal" evidence="12">
    <location>
        <begin position="58"/>
        <end position="246"/>
    </location>
</feature>
<evidence type="ECO:0000256" key="9">
    <source>
        <dbReference type="RuleBase" id="RU003945"/>
    </source>
</evidence>
<feature type="transmembrane region" description="Helical" evidence="11">
    <location>
        <begin position="130"/>
        <end position="155"/>
    </location>
</feature>
<feature type="region of interest" description="Disordered" evidence="10">
    <location>
        <begin position="273"/>
        <end position="309"/>
    </location>
</feature>
<dbReference type="PRINTS" id="PR00701">
    <property type="entry name" value="60KDINNERMP"/>
</dbReference>
<dbReference type="NCBIfam" id="TIGR03592">
    <property type="entry name" value="yidC_oxa1_cterm"/>
    <property type="match status" value="1"/>
</dbReference>
<evidence type="ECO:0000259" key="12">
    <source>
        <dbReference type="Pfam" id="PF02096"/>
    </source>
</evidence>
<evidence type="ECO:0000256" key="2">
    <source>
        <dbReference type="ARBA" id="ARBA00022448"/>
    </source>
</evidence>
<keyword evidence="4 9" id="KW-0812">Transmembrane</keyword>
<dbReference type="RefSeq" id="WP_353318270.1">
    <property type="nucleotide sequence ID" value="NZ_BAABVV010000037.1"/>
</dbReference>
<evidence type="ECO:0000256" key="3">
    <source>
        <dbReference type="ARBA" id="ARBA00022475"/>
    </source>
</evidence>
<evidence type="ECO:0000256" key="5">
    <source>
        <dbReference type="ARBA" id="ARBA00022927"/>
    </source>
</evidence>
<comment type="subcellular location">
    <subcellularLocation>
        <location evidence="1">Cell membrane</location>
        <topology evidence="1">Multi-pass membrane protein</topology>
    </subcellularLocation>
    <subcellularLocation>
        <location evidence="9">Membrane</location>
        <topology evidence="9">Multi-pass membrane protein</topology>
    </subcellularLocation>
</comment>
<dbReference type="InterPro" id="IPR028055">
    <property type="entry name" value="YidC/Oxa/ALB_C"/>
</dbReference>
<accession>A0ABP9ZIP8</accession>
<feature type="transmembrane region" description="Helical" evidence="11">
    <location>
        <begin position="205"/>
        <end position="223"/>
    </location>
</feature>
<evidence type="ECO:0000256" key="11">
    <source>
        <dbReference type="SAM" id="Phobius"/>
    </source>
</evidence>
<keyword evidence="14" id="KW-1185">Reference proteome</keyword>
<keyword evidence="8" id="KW-0143">Chaperone</keyword>
<evidence type="ECO:0000313" key="14">
    <source>
        <dbReference type="Proteomes" id="UP001438112"/>
    </source>
</evidence>
<dbReference type="CDD" id="cd20070">
    <property type="entry name" value="5TM_YidC_Alb3"/>
    <property type="match status" value="1"/>
</dbReference>
<reference evidence="13 14" key="1">
    <citation type="submission" date="2024-03" db="EMBL/GenBank/DDBJ databases">
        <title>Inconsistent identification of Apilactobacillus kunkeei-related strains obtained by well-developed overall genome related indices.</title>
        <authorList>
            <person name="Maeno S."/>
            <person name="Endo A."/>
        </authorList>
    </citation>
    <scope>NUCLEOTIDE SEQUENCE [LARGE SCALE GENOMIC DNA]</scope>
    <source>
        <strain evidence="13 14">20H-10</strain>
    </source>
</reference>
<keyword evidence="7 11" id="KW-0472">Membrane</keyword>
<dbReference type="InterPro" id="IPR001708">
    <property type="entry name" value="YidC/ALB3/OXA1/COX18"/>
</dbReference>
<feature type="transmembrane region" description="Helical" evidence="11">
    <location>
        <begin position="175"/>
        <end position="193"/>
    </location>
</feature>
<keyword evidence="3" id="KW-1003">Cell membrane</keyword>
<evidence type="ECO:0000256" key="6">
    <source>
        <dbReference type="ARBA" id="ARBA00022989"/>
    </source>
</evidence>
<feature type="transmembrane region" description="Helical" evidence="11">
    <location>
        <begin position="229"/>
        <end position="248"/>
    </location>
</feature>
<sequence>MKKIKKYSALSIIGALALVLSGCVRVDSNGKPYGLTYQYLALPGQHILDFIAKFVGGYGLAIIILTIIVRMILLPAMINQTKKSTLMQEKMNFIKPKMKEIQKRQKEATSQEEQAKIQQEMMNLYKENDINVAGGIGCLPLLIQMPVYIALYNGIRFSPEVSHTIFLGVKLGDRSLILVVLSFLAYVVQGYLMTKGLPEDQKKQMKMVSYFTPILIATFTFSAPAGLGIYFFISGLFACLQTFIINLYRPKMKAEIAAQAAKQAEEADKKILTEVEEEDIESSNEDIKSKENNVSHEELRKRNSGKQNR</sequence>
<keyword evidence="5" id="KW-0653">Protein transport</keyword>
<feature type="transmembrane region" description="Helical" evidence="11">
    <location>
        <begin position="50"/>
        <end position="73"/>
    </location>
</feature>
<organism evidence="13 14">
    <name type="scientific">Apilactobacillus apinorum</name>
    <dbReference type="NCBI Taxonomy" id="1218495"/>
    <lineage>
        <taxon>Bacteria</taxon>
        <taxon>Bacillati</taxon>
        <taxon>Bacillota</taxon>
        <taxon>Bacilli</taxon>
        <taxon>Lactobacillales</taxon>
        <taxon>Lactobacillaceae</taxon>
        <taxon>Apilactobacillus</taxon>
    </lineage>
</organism>
<dbReference type="PANTHER" id="PTHR12428">
    <property type="entry name" value="OXA1"/>
    <property type="match status" value="1"/>
</dbReference>
<evidence type="ECO:0000256" key="7">
    <source>
        <dbReference type="ARBA" id="ARBA00023136"/>
    </source>
</evidence>
<comment type="caution">
    <text evidence="13">The sequence shown here is derived from an EMBL/GenBank/DDBJ whole genome shotgun (WGS) entry which is preliminary data.</text>
</comment>
<comment type="similarity">
    <text evidence="9">Belongs to the OXA1/ALB3/YidC family.</text>
</comment>
<evidence type="ECO:0000256" key="4">
    <source>
        <dbReference type="ARBA" id="ARBA00022692"/>
    </source>
</evidence>
<keyword evidence="6 11" id="KW-1133">Transmembrane helix</keyword>
<gene>
    <name evidence="13" type="primary">yidC_2</name>
    <name evidence="13" type="ORF">AP20H10_10470</name>
</gene>
<evidence type="ECO:0000256" key="1">
    <source>
        <dbReference type="ARBA" id="ARBA00004651"/>
    </source>
</evidence>
<protein>
    <submittedName>
        <fullName evidence="13">Membrane protein insertase YidC</fullName>
    </submittedName>
</protein>
<dbReference type="InterPro" id="IPR047196">
    <property type="entry name" value="YidC_ALB_C"/>
</dbReference>
<dbReference type="PROSITE" id="PS51257">
    <property type="entry name" value="PROKAR_LIPOPROTEIN"/>
    <property type="match status" value="1"/>
</dbReference>